<gene>
    <name evidence="2" type="ORF">GII31_15575</name>
</gene>
<feature type="region of interest" description="Disordered" evidence="1">
    <location>
        <begin position="182"/>
        <end position="205"/>
    </location>
</feature>
<organism evidence="2 3">
    <name type="scientific">Gordonia pseudamarae</name>
    <dbReference type="NCBI Taxonomy" id="2831662"/>
    <lineage>
        <taxon>Bacteria</taxon>
        <taxon>Bacillati</taxon>
        <taxon>Actinomycetota</taxon>
        <taxon>Actinomycetes</taxon>
        <taxon>Mycobacteriales</taxon>
        <taxon>Gordoniaceae</taxon>
        <taxon>Gordonia</taxon>
    </lineage>
</organism>
<name>A0ABX6IJN6_9ACTN</name>
<reference evidence="2" key="1">
    <citation type="journal article" date="2021" name="Nat. Microbiol.">
        <title>Cocultivation of an ultrasmall environmental parasitic bacterium with lytic ability against bacteria associated with wastewater foams.</title>
        <authorList>
            <person name="Batinovic S."/>
            <person name="Rose J.J.A."/>
            <person name="Ratcliffe J."/>
            <person name="Seviour R.J."/>
            <person name="Petrovski S."/>
        </authorList>
    </citation>
    <scope>NUCLEOTIDE SEQUENCE</scope>
    <source>
        <strain evidence="2">CON9</strain>
    </source>
</reference>
<dbReference type="Proteomes" id="UP001059836">
    <property type="component" value="Chromosome"/>
</dbReference>
<sequence length="347" mass="37294">MRISSAPAAPATPWSALVLEVAGGTFTWDLHQPRDAAPHLQLWAAGDADWLWRIVGESAHVDTLTAPATRRDTDVEVTGPRELALLHRLAWGHWLRRWWPTSIRDGIDPLPAVVLDAEVAVLTTDCEMYFDGTAFDGDPRAALGGHSDADIAALARHPRPDVRNLHRLLLDLDAEEPEPMSIPSGNADDYALAAGPGRSAGPGTGIAHGRASLPWESVPAHTFDAAENTISWSVDAAPEVVAQIRIELLPGRTAEPVQVAVSLPEPELHARATLDPTGTIPIPLPLNAAQAWRTDWSALVVAVGGVDARDSRTSRERVRALVRERIDGNGEPAGLFVAEQIVADNSY</sequence>
<evidence type="ECO:0000313" key="2">
    <source>
        <dbReference type="EMBL" id="QHN36079.1"/>
    </source>
</evidence>
<proteinExistence type="predicted"/>
<dbReference type="EMBL" id="CP045809">
    <property type="protein sequence ID" value="QHN36079.1"/>
    <property type="molecule type" value="Genomic_DNA"/>
</dbReference>
<protein>
    <submittedName>
        <fullName evidence="2">Uncharacterized protein</fullName>
    </submittedName>
</protein>
<evidence type="ECO:0000313" key="3">
    <source>
        <dbReference type="Proteomes" id="UP001059836"/>
    </source>
</evidence>
<accession>A0ABX6IJN6</accession>
<keyword evidence="3" id="KW-1185">Reference proteome</keyword>
<evidence type="ECO:0000256" key="1">
    <source>
        <dbReference type="SAM" id="MobiDB-lite"/>
    </source>
</evidence>
<dbReference type="RefSeq" id="WP_213244331.1">
    <property type="nucleotide sequence ID" value="NZ_CP045806.1"/>
</dbReference>